<dbReference type="PANTHER" id="PTHR11203:SF49">
    <property type="entry name" value="BLL1145 PROTEIN"/>
    <property type="match status" value="1"/>
</dbReference>
<evidence type="ECO:0000313" key="2">
    <source>
        <dbReference type="Proteomes" id="UP000252023"/>
    </source>
</evidence>
<dbReference type="InterPro" id="IPR036866">
    <property type="entry name" value="RibonucZ/Hydroxyglut_hydro"/>
</dbReference>
<organism evidence="1 2">
    <name type="scientific">Paracoccus suum</name>
    <dbReference type="NCBI Taxonomy" id="2259340"/>
    <lineage>
        <taxon>Bacteria</taxon>
        <taxon>Pseudomonadati</taxon>
        <taxon>Pseudomonadota</taxon>
        <taxon>Alphaproteobacteria</taxon>
        <taxon>Rhodobacterales</taxon>
        <taxon>Paracoccaceae</taxon>
        <taxon>Paracoccus</taxon>
    </lineage>
</organism>
<dbReference type="InterPro" id="IPR026360">
    <property type="entry name" value="Xnuc_lig_assoc"/>
</dbReference>
<dbReference type="Proteomes" id="UP000252023">
    <property type="component" value="Chromosome"/>
</dbReference>
<dbReference type="RefSeq" id="WP_114077388.1">
    <property type="nucleotide sequence ID" value="NZ_CP030918.1"/>
</dbReference>
<dbReference type="AlphaFoldDB" id="A0A344PNZ5"/>
<dbReference type="PANTHER" id="PTHR11203">
    <property type="entry name" value="CLEAVAGE AND POLYADENYLATION SPECIFICITY FACTOR FAMILY MEMBER"/>
    <property type="match status" value="1"/>
</dbReference>
<dbReference type="GO" id="GO:0004521">
    <property type="term" value="F:RNA endonuclease activity"/>
    <property type="evidence" value="ECO:0007669"/>
    <property type="project" value="TreeGrafter"/>
</dbReference>
<dbReference type="SUPFAM" id="SSF56281">
    <property type="entry name" value="Metallo-hydrolase/oxidoreductase"/>
    <property type="match status" value="1"/>
</dbReference>
<name>A0A344PNZ5_9RHOB</name>
<keyword evidence="1" id="KW-0540">Nuclease</keyword>
<proteinExistence type="predicted"/>
<protein>
    <submittedName>
        <fullName evidence="1">Ligase-associated DNA damage response exonuclease</fullName>
        <ecNumber evidence="1">3.1.-.-</ecNumber>
    </submittedName>
</protein>
<dbReference type="OrthoDB" id="9803916at2"/>
<dbReference type="Gene3D" id="3.60.15.10">
    <property type="entry name" value="Ribonuclease Z/Hydroxyacylglutathione hydrolase-like"/>
    <property type="match status" value="1"/>
</dbReference>
<keyword evidence="2" id="KW-1185">Reference proteome</keyword>
<sequence length="332" mass="36562">MQADQILYPTDAGLYCAPGDFFIDPVRPVPRALITHGHGDHARAGHGAVLATRQTLDIMAIRYGEDFTSARQIADGPLRVGETTVSFHPAGHVLGSAQIAVHPDQGPRFTVSGDYCRMPNPVCLPWEPVPCDIFVTEATFGLPVFRHPDPLAETRKLLASMAEFPDRAHLVGAYALGKAQRVIALLRQAGYDAPIHLHGAAQRLTDYHVAQGVPLGDLRPATQPKEIEGQVVIAPPSAFASPWVQRFRDPVIGFASGWMAVRARARQRGTELPLVISDHVDWPQLTQTLQELRPDEAWVTHGREEALVRWCELNQISARPLRLVGYEDEAEE</sequence>
<dbReference type="Gene3D" id="3.40.50.10890">
    <property type="match status" value="1"/>
</dbReference>
<dbReference type="InterPro" id="IPR050698">
    <property type="entry name" value="MBL"/>
</dbReference>
<gene>
    <name evidence="1" type="ORF">DRW48_05425</name>
</gene>
<dbReference type="NCBIfam" id="TIGR04122">
    <property type="entry name" value="Xnuc_lig_assoc"/>
    <property type="match status" value="1"/>
</dbReference>
<dbReference type="EMBL" id="CP030918">
    <property type="protein sequence ID" value="AXC51100.1"/>
    <property type="molecule type" value="Genomic_DNA"/>
</dbReference>
<keyword evidence="1" id="KW-0269">Exonuclease</keyword>
<dbReference type="GO" id="GO:0004527">
    <property type="term" value="F:exonuclease activity"/>
    <property type="evidence" value="ECO:0007669"/>
    <property type="project" value="UniProtKB-KW"/>
</dbReference>
<keyword evidence="1" id="KW-0378">Hydrolase</keyword>
<accession>A0A344PNZ5</accession>
<evidence type="ECO:0000313" key="1">
    <source>
        <dbReference type="EMBL" id="AXC51100.1"/>
    </source>
</evidence>
<keyword evidence="1" id="KW-0436">Ligase</keyword>
<dbReference type="GO" id="GO:0016874">
    <property type="term" value="F:ligase activity"/>
    <property type="evidence" value="ECO:0007669"/>
    <property type="project" value="UniProtKB-KW"/>
</dbReference>
<reference evidence="2" key="1">
    <citation type="submission" date="2018-07" db="EMBL/GenBank/DDBJ databases">
        <title>Genome sequencing of Paracoccus sp. SC2-6.</title>
        <authorList>
            <person name="Heo J."/>
            <person name="Kim S.-J."/>
            <person name="Kwon S.-W."/>
        </authorList>
    </citation>
    <scope>NUCLEOTIDE SEQUENCE [LARGE SCALE GENOMIC DNA]</scope>
    <source>
        <strain evidence="2">SC2-6</strain>
    </source>
</reference>
<dbReference type="KEGG" id="pars:DRW48_05425"/>
<dbReference type="EC" id="3.1.-.-" evidence="1"/>